<evidence type="ECO:0000313" key="1">
    <source>
        <dbReference type="EMBL" id="MCL9813154.1"/>
    </source>
</evidence>
<sequence length="45" mass="4785">MADSNHGKMESFLREHPRMIGVTFTILLALSQVGGAAAAAVRTID</sequence>
<comment type="caution">
    <text evidence="1">The sequence shown here is derived from an EMBL/GenBank/DDBJ whole genome shotgun (WGS) entry which is preliminary data.</text>
</comment>
<organism evidence="1 2">
    <name type="scientific">Natranaeroarchaeum aerophilus</name>
    <dbReference type="NCBI Taxonomy" id="2917711"/>
    <lineage>
        <taxon>Archaea</taxon>
        <taxon>Methanobacteriati</taxon>
        <taxon>Methanobacteriota</taxon>
        <taxon>Stenosarchaea group</taxon>
        <taxon>Halobacteria</taxon>
        <taxon>Halobacteriales</taxon>
        <taxon>Natronoarchaeaceae</taxon>
        <taxon>Natranaeroarchaeum</taxon>
    </lineage>
</organism>
<dbReference type="AlphaFoldDB" id="A0AAE3FR88"/>
<dbReference type="InterPro" id="IPR055926">
    <property type="entry name" value="DUF7503"/>
</dbReference>
<proteinExistence type="predicted"/>
<dbReference type="EMBL" id="JAKRVY010000002">
    <property type="protein sequence ID" value="MCL9813154.1"/>
    <property type="molecule type" value="Genomic_DNA"/>
</dbReference>
<keyword evidence="2" id="KW-1185">Reference proteome</keyword>
<dbReference type="RefSeq" id="WP_250595376.1">
    <property type="nucleotide sequence ID" value="NZ_JAKRVY010000002.1"/>
</dbReference>
<gene>
    <name evidence="1" type="ORF">AArcSt11_05745</name>
</gene>
<reference evidence="1 2" key="1">
    <citation type="journal article" date="2022" name="Syst. Appl. Microbiol.">
        <title>Natronocalculus amylovorans gen. nov., sp. nov., and Natranaeroarchaeum aerophilus sp. nov., dominant culturable amylolytic natronoarchaea from hypersaline soda lakes in southwestern Siberia.</title>
        <authorList>
            <person name="Sorokin D.Y."/>
            <person name="Elcheninov A.G."/>
            <person name="Khizhniak T.V."/>
            <person name="Koenen M."/>
            <person name="Bale N.J."/>
            <person name="Damste J.S.S."/>
            <person name="Kublanov I.V."/>
        </authorList>
    </citation>
    <scope>NUCLEOTIDE SEQUENCE [LARGE SCALE GENOMIC DNA]</scope>
    <source>
        <strain evidence="1 2">AArc-St1-1</strain>
    </source>
</reference>
<name>A0AAE3FR88_9EURY</name>
<accession>A0AAE3FR88</accession>
<evidence type="ECO:0000313" key="2">
    <source>
        <dbReference type="Proteomes" id="UP001202674"/>
    </source>
</evidence>
<dbReference type="Proteomes" id="UP001202674">
    <property type="component" value="Unassembled WGS sequence"/>
</dbReference>
<dbReference type="Pfam" id="PF24335">
    <property type="entry name" value="DUF7503"/>
    <property type="match status" value="1"/>
</dbReference>
<protein>
    <submittedName>
        <fullName evidence="1">Uncharacterized protein</fullName>
    </submittedName>
</protein>